<comment type="caution">
    <text evidence="3">The sequence shown here is derived from an EMBL/GenBank/DDBJ whole genome shotgun (WGS) entry which is preliminary data.</text>
</comment>
<name>A0ABP5JSF4_9ACTN</name>
<feature type="region of interest" description="Disordered" evidence="1">
    <location>
        <begin position="99"/>
        <end position="127"/>
    </location>
</feature>
<evidence type="ECO:0000313" key="3">
    <source>
        <dbReference type="EMBL" id="GAA2122043.1"/>
    </source>
</evidence>
<dbReference type="Proteomes" id="UP001500575">
    <property type="component" value="Unassembled WGS sequence"/>
</dbReference>
<evidence type="ECO:0008006" key="5">
    <source>
        <dbReference type="Google" id="ProtNLM"/>
    </source>
</evidence>
<protein>
    <recommendedName>
        <fullName evidence="5">Cellulose synthase</fullName>
    </recommendedName>
</protein>
<accession>A0ABP5JSF4</accession>
<evidence type="ECO:0000313" key="4">
    <source>
        <dbReference type="Proteomes" id="UP001500575"/>
    </source>
</evidence>
<gene>
    <name evidence="3" type="ORF">GCM10009843_16810</name>
</gene>
<keyword evidence="2" id="KW-0812">Transmembrane</keyword>
<reference evidence="4" key="1">
    <citation type="journal article" date="2019" name="Int. J. Syst. Evol. Microbiol.">
        <title>The Global Catalogue of Microorganisms (GCM) 10K type strain sequencing project: providing services to taxonomists for standard genome sequencing and annotation.</title>
        <authorList>
            <consortium name="The Broad Institute Genomics Platform"/>
            <consortium name="The Broad Institute Genome Sequencing Center for Infectious Disease"/>
            <person name="Wu L."/>
            <person name="Ma J."/>
        </authorList>
    </citation>
    <scope>NUCLEOTIDE SEQUENCE [LARGE SCALE GENOMIC DNA]</scope>
    <source>
        <strain evidence="4">JCM 16021</strain>
    </source>
</reference>
<feature type="transmembrane region" description="Helical" evidence="2">
    <location>
        <begin position="37"/>
        <end position="63"/>
    </location>
</feature>
<keyword evidence="4" id="KW-1185">Reference proteome</keyword>
<keyword evidence="2" id="KW-1133">Transmembrane helix</keyword>
<keyword evidence="2" id="KW-0472">Membrane</keyword>
<dbReference type="EMBL" id="BAAAQQ010000008">
    <property type="protein sequence ID" value="GAA2122043.1"/>
    <property type="molecule type" value="Genomic_DNA"/>
</dbReference>
<dbReference type="RefSeq" id="WP_344303241.1">
    <property type="nucleotide sequence ID" value="NZ_BAAAQQ010000008.1"/>
</dbReference>
<feature type="transmembrane region" description="Helical" evidence="2">
    <location>
        <begin position="69"/>
        <end position="91"/>
    </location>
</feature>
<evidence type="ECO:0000256" key="2">
    <source>
        <dbReference type="SAM" id="Phobius"/>
    </source>
</evidence>
<evidence type="ECO:0000256" key="1">
    <source>
        <dbReference type="SAM" id="MobiDB-lite"/>
    </source>
</evidence>
<proteinExistence type="predicted"/>
<organism evidence="3 4">
    <name type="scientific">Nocardioides bigeumensis</name>
    <dbReference type="NCBI Taxonomy" id="433657"/>
    <lineage>
        <taxon>Bacteria</taxon>
        <taxon>Bacillati</taxon>
        <taxon>Actinomycetota</taxon>
        <taxon>Actinomycetes</taxon>
        <taxon>Propionibacteriales</taxon>
        <taxon>Nocardioidaceae</taxon>
        <taxon>Nocardioides</taxon>
    </lineage>
</organism>
<sequence length="147" mass="15310">MDETTWGALALVLTLLGGVATWWAFKNRGTATALRALAVTLLVPAAWATGTLKMFSAMVGAVVDWLTDFVFSPLSWAGIGLAGIAVVLYVAGGVARSRGVGTAPAARPDGQGATPKQLPRGRAARSEPVIDPELAEIEALLKRRGIE</sequence>
<feature type="transmembrane region" description="Helical" evidence="2">
    <location>
        <begin position="6"/>
        <end position="25"/>
    </location>
</feature>